<evidence type="ECO:0000313" key="1">
    <source>
        <dbReference type="EMBL" id="CAD8073657.1"/>
    </source>
</evidence>
<sequence length="229" mass="27523">MEGSQVNQDLQILKQKSIALSENLEQLWLEFYQQQETLKLIQSQNQYFVLKESNKFKKVIKFVIPYLQVQQVFEMRLLNKEYLKIISQQKHIINVMIDHQIQNNQEKLYEFNIIDKNSRELFKNIVMLNFYAKKIKESRLPNELQSVLQEISDPTQIQAYQIAKKIQNKISQKNTKQKQFIDDYCDIAYQLSFQSNTNIAAEFKIYRKEILRQKNLKKLHTLRPFVNNL</sequence>
<dbReference type="Proteomes" id="UP000692954">
    <property type="component" value="Unassembled WGS sequence"/>
</dbReference>
<proteinExistence type="predicted"/>
<reference evidence="1" key="1">
    <citation type="submission" date="2021-01" db="EMBL/GenBank/DDBJ databases">
        <authorList>
            <consortium name="Genoscope - CEA"/>
            <person name="William W."/>
        </authorList>
    </citation>
    <scope>NUCLEOTIDE SEQUENCE</scope>
</reference>
<gene>
    <name evidence="1" type="ORF">PSON_ATCC_30995.1.T0310071</name>
</gene>
<protein>
    <submittedName>
        <fullName evidence="1">Uncharacterized protein</fullName>
    </submittedName>
</protein>
<dbReference type="OrthoDB" id="303133at2759"/>
<comment type="caution">
    <text evidence="1">The sequence shown here is derived from an EMBL/GenBank/DDBJ whole genome shotgun (WGS) entry which is preliminary data.</text>
</comment>
<accession>A0A8S1M1F4</accession>
<evidence type="ECO:0000313" key="2">
    <source>
        <dbReference type="Proteomes" id="UP000692954"/>
    </source>
</evidence>
<organism evidence="1 2">
    <name type="scientific">Paramecium sonneborni</name>
    <dbReference type="NCBI Taxonomy" id="65129"/>
    <lineage>
        <taxon>Eukaryota</taxon>
        <taxon>Sar</taxon>
        <taxon>Alveolata</taxon>
        <taxon>Ciliophora</taxon>
        <taxon>Intramacronucleata</taxon>
        <taxon>Oligohymenophorea</taxon>
        <taxon>Peniculida</taxon>
        <taxon>Parameciidae</taxon>
        <taxon>Paramecium</taxon>
    </lineage>
</organism>
<dbReference type="AlphaFoldDB" id="A0A8S1M1F4"/>
<keyword evidence="2" id="KW-1185">Reference proteome</keyword>
<name>A0A8S1M1F4_9CILI</name>
<dbReference type="EMBL" id="CAJJDN010000031">
    <property type="protein sequence ID" value="CAD8073657.1"/>
    <property type="molecule type" value="Genomic_DNA"/>
</dbReference>